<comment type="subcellular location">
    <subcellularLocation>
        <location evidence="4">Cytoplasm</location>
        <location evidence="4">Nucleoid</location>
    </subcellularLocation>
</comment>
<dbReference type="SUPFAM" id="SSF82607">
    <property type="entry name" value="YbaB-like"/>
    <property type="match status" value="1"/>
</dbReference>
<keyword evidence="2 4" id="KW-0963">Cytoplasm</keyword>
<organism evidence="6 7">
    <name type="scientific">Citrobacter koseri</name>
    <name type="common">Citrobacter diversus</name>
    <dbReference type="NCBI Taxonomy" id="545"/>
    <lineage>
        <taxon>Bacteria</taxon>
        <taxon>Pseudomonadati</taxon>
        <taxon>Pseudomonadota</taxon>
        <taxon>Gammaproteobacteria</taxon>
        <taxon>Enterobacterales</taxon>
        <taxon>Enterobacteriaceae</taxon>
        <taxon>Citrobacter</taxon>
    </lineage>
</organism>
<dbReference type="InterPro" id="IPR036894">
    <property type="entry name" value="YbaB-like_sf"/>
</dbReference>
<sequence length="144" mass="15638">MFGKGGLGNLMKQAQQMQEKMQQMQEEIAKLEVTGESGAGLVKVTINGAHNCRRVEIDPSLLEDDKEMLEDLVAAAFNDAARRIEETQKERWRLSPPVCNCRLALRCRSDANQPAVNSAYGSTALSAGCWPEVSAAHGVYAASA</sequence>
<dbReference type="Gene3D" id="3.30.1310.10">
    <property type="entry name" value="Nucleoid-associated protein YbaB-like domain"/>
    <property type="match status" value="1"/>
</dbReference>
<dbReference type="HAMAP" id="MF_00274">
    <property type="entry name" value="DNA_YbaB_EbfC"/>
    <property type="match status" value="1"/>
</dbReference>
<dbReference type="PANTHER" id="PTHR33449:SF1">
    <property type="entry name" value="NUCLEOID-ASSOCIATED PROTEIN YBAB"/>
    <property type="match status" value="1"/>
</dbReference>
<dbReference type="InterPro" id="IPR004401">
    <property type="entry name" value="YbaB/EbfC"/>
</dbReference>
<dbReference type="EMBL" id="UAVY01000001">
    <property type="protein sequence ID" value="SQB21578.1"/>
    <property type="molecule type" value="Genomic_DNA"/>
</dbReference>
<name>A0A2X2UZ50_CITKO</name>
<dbReference type="GO" id="GO:0043590">
    <property type="term" value="C:bacterial nucleoid"/>
    <property type="evidence" value="ECO:0007669"/>
    <property type="project" value="UniProtKB-UniRule"/>
</dbReference>
<dbReference type="PANTHER" id="PTHR33449">
    <property type="entry name" value="NUCLEOID-ASSOCIATED PROTEIN YBAB"/>
    <property type="match status" value="1"/>
</dbReference>
<keyword evidence="5" id="KW-0175">Coiled coil</keyword>
<comment type="similarity">
    <text evidence="4">Belongs to the YbaB/EbfC family.</text>
</comment>
<comment type="function">
    <text evidence="4">Binds to DNA and alters its conformation. May be involved in regulation of gene expression, nucleoid organization and DNA protection.</text>
</comment>
<protein>
    <recommendedName>
        <fullName evidence="4">Nucleoid-associated protein NCTC10786_00797</fullName>
    </recommendedName>
</protein>
<dbReference type="Pfam" id="PF02575">
    <property type="entry name" value="YbaB_DNA_bd"/>
    <property type="match status" value="1"/>
</dbReference>
<dbReference type="GO" id="GO:0005829">
    <property type="term" value="C:cytosol"/>
    <property type="evidence" value="ECO:0007669"/>
    <property type="project" value="TreeGrafter"/>
</dbReference>
<evidence type="ECO:0000256" key="3">
    <source>
        <dbReference type="ARBA" id="ARBA00023125"/>
    </source>
</evidence>
<comment type="subunit">
    <text evidence="1 4">Homodimer.</text>
</comment>
<proteinExistence type="inferred from homology"/>
<dbReference type="Proteomes" id="UP000251584">
    <property type="component" value="Unassembled WGS sequence"/>
</dbReference>
<dbReference type="GO" id="GO:0003677">
    <property type="term" value="F:DNA binding"/>
    <property type="evidence" value="ECO:0007669"/>
    <property type="project" value="UniProtKB-UniRule"/>
</dbReference>
<feature type="coiled-coil region" evidence="5">
    <location>
        <begin position="7"/>
        <end position="34"/>
    </location>
</feature>
<evidence type="ECO:0000313" key="7">
    <source>
        <dbReference type="Proteomes" id="UP000251584"/>
    </source>
</evidence>
<dbReference type="AlphaFoldDB" id="A0A2X2UZ50"/>
<evidence type="ECO:0000256" key="2">
    <source>
        <dbReference type="ARBA" id="ARBA00022490"/>
    </source>
</evidence>
<gene>
    <name evidence="6" type="primary">ybaB</name>
    <name evidence="6" type="ORF">NCTC10786_00797</name>
</gene>
<keyword evidence="3 4" id="KW-0238">DNA-binding</keyword>
<evidence type="ECO:0000313" key="6">
    <source>
        <dbReference type="EMBL" id="SQB21578.1"/>
    </source>
</evidence>
<dbReference type="NCBIfam" id="TIGR00103">
    <property type="entry name" value="DNA_YbaB_EbfC"/>
    <property type="match status" value="1"/>
</dbReference>
<evidence type="ECO:0000256" key="4">
    <source>
        <dbReference type="HAMAP-Rule" id="MF_00274"/>
    </source>
</evidence>
<dbReference type="FunFam" id="3.30.1310.10:FF:000001">
    <property type="entry name" value="Nucleoid-associated protein YbaB"/>
    <property type="match status" value="1"/>
</dbReference>
<evidence type="ECO:0000256" key="5">
    <source>
        <dbReference type="SAM" id="Coils"/>
    </source>
</evidence>
<accession>A0A2X2UZ50</accession>
<reference evidence="6 7" key="1">
    <citation type="submission" date="2018-06" db="EMBL/GenBank/DDBJ databases">
        <authorList>
            <consortium name="Pathogen Informatics"/>
            <person name="Doyle S."/>
        </authorList>
    </citation>
    <scope>NUCLEOTIDE SEQUENCE [LARGE SCALE GENOMIC DNA]</scope>
    <source>
        <strain evidence="6 7">NCTC10786</strain>
    </source>
</reference>
<evidence type="ECO:0000256" key="1">
    <source>
        <dbReference type="ARBA" id="ARBA00011738"/>
    </source>
</evidence>